<dbReference type="SUPFAM" id="SSF55811">
    <property type="entry name" value="Nudix"/>
    <property type="match status" value="1"/>
</dbReference>
<dbReference type="Gene3D" id="1.10.10.10">
    <property type="entry name" value="Winged helix-like DNA-binding domain superfamily/Winged helix DNA-binding domain"/>
    <property type="match status" value="1"/>
</dbReference>
<dbReference type="CDD" id="cd18873">
    <property type="entry name" value="NUDIX_NadM_like"/>
    <property type="match status" value="1"/>
</dbReference>
<comment type="caution">
    <text evidence="3">The sequence shown here is derived from an EMBL/GenBank/DDBJ whole genome shotgun (WGS) entry which is preliminary data.</text>
</comment>
<keyword evidence="3" id="KW-0378">Hydrolase</keyword>
<organism evidence="3 4">
    <name type="scientific">Pseudoclavibacter helvolus</name>
    <dbReference type="NCBI Taxonomy" id="255205"/>
    <lineage>
        <taxon>Bacteria</taxon>
        <taxon>Bacillati</taxon>
        <taxon>Actinomycetota</taxon>
        <taxon>Actinomycetes</taxon>
        <taxon>Micrococcales</taxon>
        <taxon>Microbacteriaceae</taxon>
        <taxon>Pseudoclavibacter</taxon>
    </lineage>
</organism>
<gene>
    <name evidence="3" type="ORF">FHX72_002393</name>
</gene>
<keyword evidence="4" id="KW-1185">Reference proteome</keyword>
<proteinExistence type="predicted"/>
<evidence type="ECO:0000259" key="2">
    <source>
        <dbReference type="PROSITE" id="PS51462"/>
    </source>
</evidence>
<feature type="region of interest" description="Disordered" evidence="1">
    <location>
        <begin position="272"/>
        <end position="294"/>
    </location>
</feature>
<accession>A0A7W4YG20</accession>
<dbReference type="Pfam" id="PF21906">
    <property type="entry name" value="WHD_NrtR"/>
    <property type="match status" value="1"/>
</dbReference>
<protein>
    <submittedName>
        <fullName evidence="3">8-oxo-dGTP diphosphatase</fullName>
        <ecNumber evidence="3">3.6.1.55</ecNumber>
    </submittedName>
</protein>
<sequence>MPGTNATLAVSTVIFALRPSPPSSHRAPAPTIWVPLVRRQRQPFIDLLALPGGPLGDEDLAAAASRTLFETMRLAPKYLEQLYAFGDADRVFGSDPRVVSVVYWALVGNEEASSARLGDNVRWHPVDSLPPLAFDHRRIIDYALWRLRNKVEYSSIAHSFLGESFTLAQLREVYEAVLDRPLDAANFRRDMLASQSLAETGETLAGTRHRPPKLYRYLPQKDQSHDNNRFSAHDHHAHPDREAGRRELLSGTREVAVGVRPASSVLRAWGVNGRPAANSGAPAGAAAGGVPDGE</sequence>
<evidence type="ECO:0000313" key="4">
    <source>
        <dbReference type="Proteomes" id="UP000545286"/>
    </source>
</evidence>
<dbReference type="EMBL" id="JACHWJ010000003">
    <property type="protein sequence ID" value="MBB2958248.1"/>
    <property type="molecule type" value="Genomic_DNA"/>
</dbReference>
<dbReference type="Gene3D" id="3.90.79.10">
    <property type="entry name" value="Nucleoside Triphosphate Pyrophosphohydrolase"/>
    <property type="match status" value="1"/>
</dbReference>
<dbReference type="PANTHER" id="PTHR43736">
    <property type="entry name" value="ADP-RIBOSE PYROPHOSPHATASE"/>
    <property type="match status" value="1"/>
</dbReference>
<feature type="domain" description="Nudix hydrolase" evidence="2">
    <location>
        <begin position="7"/>
        <end position="148"/>
    </location>
</feature>
<dbReference type="AlphaFoldDB" id="A0A7W4YG20"/>
<evidence type="ECO:0000313" key="3">
    <source>
        <dbReference type="EMBL" id="MBB2958248.1"/>
    </source>
</evidence>
<dbReference type="PROSITE" id="PS51462">
    <property type="entry name" value="NUDIX"/>
    <property type="match status" value="1"/>
</dbReference>
<dbReference type="InterPro" id="IPR054105">
    <property type="entry name" value="WHD_NrtR"/>
</dbReference>
<feature type="compositionally biased region" description="Low complexity" evidence="1">
    <location>
        <begin position="273"/>
        <end position="285"/>
    </location>
</feature>
<dbReference type="GO" id="GO:0035539">
    <property type="term" value="F:8-oxo-7,8-dihydrodeoxyguanosine triphosphate pyrophosphatase activity"/>
    <property type="evidence" value="ECO:0007669"/>
    <property type="project" value="UniProtKB-EC"/>
</dbReference>
<dbReference type="InterPro" id="IPR015797">
    <property type="entry name" value="NUDIX_hydrolase-like_dom_sf"/>
</dbReference>
<evidence type="ECO:0000256" key="1">
    <source>
        <dbReference type="SAM" id="MobiDB-lite"/>
    </source>
</evidence>
<dbReference type="PANTHER" id="PTHR43736:SF4">
    <property type="entry name" value="SLR1690 PROTEIN"/>
    <property type="match status" value="1"/>
</dbReference>
<feature type="region of interest" description="Disordered" evidence="1">
    <location>
        <begin position="223"/>
        <end position="245"/>
    </location>
</feature>
<dbReference type="InterPro" id="IPR036390">
    <property type="entry name" value="WH_DNA-bd_sf"/>
</dbReference>
<dbReference type="Proteomes" id="UP000545286">
    <property type="component" value="Unassembled WGS sequence"/>
</dbReference>
<name>A0A7W4YG20_9MICO</name>
<dbReference type="EC" id="3.6.1.55" evidence="3"/>
<dbReference type="InterPro" id="IPR000086">
    <property type="entry name" value="NUDIX_hydrolase_dom"/>
</dbReference>
<dbReference type="InterPro" id="IPR036388">
    <property type="entry name" value="WH-like_DNA-bd_sf"/>
</dbReference>
<dbReference type="SUPFAM" id="SSF46785">
    <property type="entry name" value="Winged helix' DNA-binding domain"/>
    <property type="match status" value="1"/>
</dbReference>
<dbReference type="Pfam" id="PF00293">
    <property type="entry name" value="NUDIX"/>
    <property type="match status" value="1"/>
</dbReference>
<reference evidence="3 4" key="1">
    <citation type="submission" date="2020-08" db="EMBL/GenBank/DDBJ databases">
        <title>Sequencing the genomes of 1000 actinobacteria strains.</title>
        <authorList>
            <person name="Klenk H.-P."/>
        </authorList>
    </citation>
    <scope>NUCLEOTIDE SEQUENCE [LARGE SCALE GENOMIC DNA]</scope>
    <source>
        <strain evidence="3 4">DSM 20419</strain>
    </source>
</reference>